<accession>A0A914AT19</accession>
<feature type="domain" description="CAP-Gly" evidence="2">
    <location>
        <begin position="125"/>
        <end position="204"/>
    </location>
</feature>
<dbReference type="InterPro" id="IPR000938">
    <property type="entry name" value="CAP-Gly_domain"/>
</dbReference>
<feature type="compositionally biased region" description="Low complexity" evidence="1">
    <location>
        <begin position="329"/>
        <end position="348"/>
    </location>
</feature>
<organism evidence="3 4">
    <name type="scientific">Patiria miniata</name>
    <name type="common">Bat star</name>
    <name type="synonym">Asterina miniata</name>
    <dbReference type="NCBI Taxonomy" id="46514"/>
    <lineage>
        <taxon>Eukaryota</taxon>
        <taxon>Metazoa</taxon>
        <taxon>Echinodermata</taxon>
        <taxon>Eleutherozoa</taxon>
        <taxon>Asterozoa</taxon>
        <taxon>Asteroidea</taxon>
        <taxon>Valvatacea</taxon>
        <taxon>Valvatida</taxon>
        <taxon>Asterinidae</taxon>
        <taxon>Patiria</taxon>
    </lineage>
</organism>
<name>A0A914AT19_PATMI</name>
<proteinExistence type="predicted"/>
<feature type="region of interest" description="Disordered" evidence="1">
    <location>
        <begin position="698"/>
        <end position="720"/>
    </location>
</feature>
<protein>
    <recommendedName>
        <fullName evidence="2">CAP-Gly domain-containing protein</fullName>
    </recommendedName>
</protein>
<evidence type="ECO:0000259" key="2">
    <source>
        <dbReference type="SMART" id="SM01052"/>
    </source>
</evidence>
<feature type="region of interest" description="Disordered" evidence="1">
    <location>
        <begin position="314"/>
        <end position="354"/>
    </location>
</feature>
<feature type="domain" description="CAP-Gly" evidence="2">
    <location>
        <begin position="488"/>
        <end position="567"/>
    </location>
</feature>
<keyword evidence="4" id="KW-1185">Reference proteome</keyword>
<dbReference type="SMART" id="SM01052">
    <property type="entry name" value="CAP_GLY"/>
    <property type="match status" value="2"/>
</dbReference>
<reference evidence="3" key="1">
    <citation type="submission" date="2022-11" db="UniProtKB">
        <authorList>
            <consortium name="EnsemblMetazoa"/>
        </authorList>
    </citation>
    <scope>IDENTIFICATION</scope>
</reference>
<dbReference type="SUPFAM" id="SSF74924">
    <property type="entry name" value="Cap-Gly domain"/>
    <property type="match status" value="2"/>
</dbReference>
<evidence type="ECO:0000313" key="3">
    <source>
        <dbReference type="EnsemblMetazoa" id="XP_038066496.1"/>
    </source>
</evidence>
<dbReference type="Pfam" id="PF01302">
    <property type="entry name" value="CAP_GLY"/>
    <property type="match status" value="2"/>
</dbReference>
<evidence type="ECO:0000256" key="1">
    <source>
        <dbReference type="SAM" id="MobiDB-lite"/>
    </source>
</evidence>
<dbReference type="RefSeq" id="XP_038066496.1">
    <property type="nucleotide sequence ID" value="XM_038210568.1"/>
</dbReference>
<sequence length="754" mass="82077">MAEPVCFILLVDKEVQGSASDSLLNQRHALSSKRILKGSLLQGYEVPPVGGQSYGDVVKGSNRADTKQFVVKPLSGDMQFQCSSWEIGRITVPERDLLRTIATNSDRFNIYQDMNLLPYALGLKEGSLVKVRHRNHSTSPYEEVAALVQYIGPLSETEMGTQFGLELMDDAYRGQGTSDGVLGKCRYFQTDPDCAVFVPISKLVPPSTSQGASYLYKNVSLSKQELPNQPSELTSVGDIKKGTTVYLQVGNGMRRGRVVYMIVPHKETEPHAVVEMPKQDGDRMWNGMHKGYHVYTPRNGVITTFVPVSDVTTHAPEASQAHKTDTSRVARSTTAASAAAPSRSESATGKGAAGTIPGASTLAEPTCFILLVDKEVQVSASDSLLDWRHTPFSKRILKGSLLQGHEVHVGMVGGLSYGDVVKGSKRADAKRFVVEPLSGDMQFQCSSLEIGRITGLERDLLRAISVNSDRFNIYQDSDLLPYAQGLKEGSLVKVRHRNDSVSPYEEVAALVRYIGPLSETKMGTQFGLELMDDAYRGQGTSDGIYGKCRYFQTDPDCAVFVPISKLVPPSTSQGASYLYENVPRSKQELPNQPSELTSVGDIKKGTTVYLQVGNSMRRGRVVYMIVPHKETEPYATVEMPKQDGDRMWNGMHKGYHVYTPRNGVITTFVPVSDVTTHAPEASQAHKTDTSRVARSTTAASAAAPSRSESATGKGAAGTIPGASTLAEPTCFILLVDKEVQVSTKNSQRLLASRS</sequence>
<dbReference type="GeneID" id="119736554"/>
<dbReference type="AlphaFoldDB" id="A0A914AT19"/>
<dbReference type="Proteomes" id="UP000887568">
    <property type="component" value="Unplaced"/>
</dbReference>
<dbReference type="EnsemblMetazoa" id="XM_038210568.1">
    <property type="protein sequence ID" value="XP_038066496.1"/>
    <property type="gene ID" value="LOC119736554"/>
</dbReference>
<evidence type="ECO:0000313" key="4">
    <source>
        <dbReference type="Proteomes" id="UP000887568"/>
    </source>
</evidence>
<dbReference type="InterPro" id="IPR036859">
    <property type="entry name" value="CAP-Gly_dom_sf"/>
</dbReference>
<dbReference type="Gene3D" id="2.30.30.190">
    <property type="entry name" value="CAP Gly-rich-like domain"/>
    <property type="match status" value="2"/>
</dbReference>
<feature type="compositionally biased region" description="Low complexity" evidence="1">
    <location>
        <begin position="698"/>
        <end position="711"/>
    </location>
</feature>
<dbReference type="OrthoDB" id="2130750at2759"/>